<evidence type="ECO:0000313" key="2">
    <source>
        <dbReference type="EMBL" id="KAG2552243.1"/>
    </source>
</evidence>
<evidence type="ECO:0000256" key="1">
    <source>
        <dbReference type="SAM" id="MobiDB-lite"/>
    </source>
</evidence>
<reference evidence="2" key="1">
    <citation type="submission" date="2020-05" db="EMBL/GenBank/DDBJ databases">
        <title>WGS assembly of Panicum virgatum.</title>
        <authorList>
            <person name="Lovell J.T."/>
            <person name="Jenkins J."/>
            <person name="Shu S."/>
            <person name="Juenger T.E."/>
            <person name="Schmutz J."/>
        </authorList>
    </citation>
    <scope>NUCLEOTIDE SEQUENCE</scope>
    <source>
        <strain evidence="2">AP13</strain>
    </source>
</reference>
<comment type="caution">
    <text evidence="2">The sequence shown here is derived from an EMBL/GenBank/DDBJ whole genome shotgun (WGS) entry which is preliminary data.</text>
</comment>
<name>A0A8T0NSH5_PANVG</name>
<protein>
    <submittedName>
        <fullName evidence="2">Uncharacterized protein</fullName>
    </submittedName>
</protein>
<keyword evidence="3" id="KW-1185">Reference proteome</keyword>
<organism evidence="2 3">
    <name type="scientific">Panicum virgatum</name>
    <name type="common">Blackwell switchgrass</name>
    <dbReference type="NCBI Taxonomy" id="38727"/>
    <lineage>
        <taxon>Eukaryota</taxon>
        <taxon>Viridiplantae</taxon>
        <taxon>Streptophyta</taxon>
        <taxon>Embryophyta</taxon>
        <taxon>Tracheophyta</taxon>
        <taxon>Spermatophyta</taxon>
        <taxon>Magnoliopsida</taxon>
        <taxon>Liliopsida</taxon>
        <taxon>Poales</taxon>
        <taxon>Poaceae</taxon>
        <taxon>PACMAD clade</taxon>
        <taxon>Panicoideae</taxon>
        <taxon>Panicodae</taxon>
        <taxon>Paniceae</taxon>
        <taxon>Panicinae</taxon>
        <taxon>Panicum</taxon>
        <taxon>Panicum sect. Hiantes</taxon>
    </lineage>
</organism>
<dbReference type="Proteomes" id="UP000823388">
    <property type="component" value="Chromosome 9K"/>
</dbReference>
<accession>A0A8T0NSH5</accession>
<gene>
    <name evidence="2" type="ORF">PVAP13_9KG093623</name>
</gene>
<evidence type="ECO:0000313" key="3">
    <source>
        <dbReference type="Proteomes" id="UP000823388"/>
    </source>
</evidence>
<sequence>MERSRTTPRPRPQTPPLARSPLESRGQSGDGEDSIPREKPAKTARPAGPVRPCQVCDLLRRPGQGVRGGWRRWFVGAAVHGSRRVPPRPRAPPALPRRGGHARALRAKLVLDLWFLLTGAVSRIAARSHGSSGSGSGSLIRYARVVLVATYQVHEKALLGMLQKERKKEKKNS</sequence>
<feature type="region of interest" description="Disordered" evidence="1">
    <location>
        <begin position="1"/>
        <end position="50"/>
    </location>
</feature>
<dbReference type="AlphaFoldDB" id="A0A8T0NSH5"/>
<dbReference type="EMBL" id="CM029053">
    <property type="protein sequence ID" value="KAG2552243.1"/>
    <property type="molecule type" value="Genomic_DNA"/>
</dbReference>
<proteinExistence type="predicted"/>